<keyword evidence="1" id="KW-1133">Transmembrane helix</keyword>
<evidence type="ECO:0000313" key="2">
    <source>
        <dbReference type="EMBL" id="CAB4157767.1"/>
    </source>
</evidence>
<name>A0A6J5NG61_9CAUD</name>
<dbReference type="EMBL" id="LR796659">
    <property type="protein sequence ID" value="CAB4157767.1"/>
    <property type="molecule type" value="Genomic_DNA"/>
</dbReference>
<feature type="transmembrane region" description="Helical" evidence="1">
    <location>
        <begin position="6"/>
        <end position="31"/>
    </location>
</feature>
<accession>A0A6J5NG61</accession>
<gene>
    <name evidence="2" type="ORF">UFOVP688_47</name>
</gene>
<keyword evidence="1" id="KW-0472">Membrane</keyword>
<keyword evidence="1" id="KW-0812">Transmembrane</keyword>
<reference evidence="2" key="1">
    <citation type="submission" date="2020-04" db="EMBL/GenBank/DDBJ databases">
        <authorList>
            <person name="Chiriac C."/>
            <person name="Salcher M."/>
            <person name="Ghai R."/>
            <person name="Kavagutti S V."/>
        </authorList>
    </citation>
    <scope>NUCLEOTIDE SEQUENCE</scope>
</reference>
<proteinExistence type="predicted"/>
<evidence type="ECO:0000256" key="1">
    <source>
        <dbReference type="SAM" id="Phobius"/>
    </source>
</evidence>
<protein>
    <submittedName>
        <fullName evidence="2">Uncharacterized protein</fullName>
    </submittedName>
</protein>
<sequence>MTNTIIMAGQVAGALSAIGAVVFVIVKYAVVKPIQTYIDLRTYQIQPHANGGKSLSDVALGIQRVERKVENLGKRVDALENTLKIPQI</sequence>
<organism evidence="2">
    <name type="scientific">uncultured Caudovirales phage</name>
    <dbReference type="NCBI Taxonomy" id="2100421"/>
    <lineage>
        <taxon>Viruses</taxon>
        <taxon>Duplodnaviria</taxon>
        <taxon>Heunggongvirae</taxon>
        <taxon>Uroviricota</taxon>
        <taxon>Caudoviricetes</taxon>
        <taxon>Peduoviridae</taxon>
        <taxon>Maltschvirus</taxon>
        <taxon>Maltschvirus maltsch</taxon>
    </lineage>
</organism>